<name>A0ACC5PVL0_ENTAG</name>
<evidence type="ECO:0000313" key="2">
    <source>
        <dbReference type="Proteomes" id="UP000610459"/>
    </source>
</evidence>
<protein>
    <submittedName>
        <fullName evidence="1">Helix-turn-helix domain-containing protein</fullName>
    </submittedName>
</protein>
<evidence type="ECO:0000313" key="1">
    <source>
        <dbReference type="EMBL" id="MBD8129060.1"/>
    </source>
</evidence>
<dbReference type="EMBL" id="JACYNR010000031">
    <property type="protein sequence ID" value="MBD8129060.1"/>
    <property type="molecule type" value="Genomic_DNA"/>
</dbReference>
<keyword evidence="2" id="KW-1185">Reference proteome</keyword>
<dbReference type="Proteomes" id="UP000610459">
    <property type="component" value="Unassembled WGS sequence"/>
</dbReference>
<accession>A0ACC5PVL0</accession>
<proteinExistence type="predicted"/>
<sequence length="133" mass="15328">MMKAIEISMYRISRLLKENGWSQAELARRIGVAQQTVQQWVHGKATPKPASIDKLVEITGHPAHWFMLPPDEGDQVVTPDSMKIGPKQRELLQTFNAFPEEDQELMLKEMKEKKETMDKTVERWLAAKNGRRA</sequence>
<reference evidence="1 2" key="1">
    <citation type="journal article" date="2020" name="FEMS Microbiol. Ecol.">
        <title>Temporal dynamics of bacterial communities during seed development and maturation.</title>
        <authorList>
            <person name="Chesneau G."/>
            <person name="Torres-Cortes G."/>
            <person name="Briand M."/>
            <person name="Darrasse A."/>
            <person name="Preveaux A."/>
            <person name="Marais C."/>
            <person name="Jacques M.A."/>
            <person name="Shade A."/>
            <person name="Barret M."/>
        </authorList>
    </citation>
    <scope>NUCLEOTIDE SEQUENCE [LARGE SCALE GENOMIC DNA]</scope>
    <source>
        <strain evidence="1 2">CFBP13709</strain>
    </source>
</reference>
<organism evidence="1 2">
    <name type="scientific">Enterobacter agglomerans</name>
    <name type="common">Erwinia herbicola</name>
    <name type="synonym">Pantoea agglomerans</name>
    <dbReference type="NCBI Taxonomy" id="549"/>
    <lineage>
        <taxon>Bacteria</taxon>
        <taxon>Pseudomonadati</taxon>
        <taxon>Pseudomonadota</taxon>
        <taxon>Gammaproteobacteria</taxon>
        <taxon>Enterobacterales</taxon>
        <taxon>Erwiniaceae</taxon>
        <taxon>Pantoea</taxon>
        <taxon>Pantoea agglomerans group</taxon>
    </lineage>
</organism>
<comment type="caution">
    <text evidence="1">The sequence shown here is derived from an EMBL/GenBank/DDBJ whole genome shotgun (WGS) entry which is preliminary data.</text>
</comment>
<gene>
    <name evidence="1" type="ORF">IFT41_23470</name>
</gene>